<feature type="compositionally biased region" description="Basic and acidic residues" evidence="1">
    <location>
        <begin position="671"/>
        <end position="694"/>
    </location>
</feature>
<dbReference type="RefSeq" id="WP_090965322.1">
    <property type="nucleotide sequence ID" value="NZ_FOOA01000017.1"/>
</dbReference>
<name>A0A7W6BSJ0_9HYPH</name>
<dbReference type="GO" id="GO:0003676">
    <property type="term" value="F:nucleic acid binding"/>
    <property type="evidence" value="ECO:0007669"/>
    <property type="project" value="InterPro"/>
</dbReference>
<dbReference type="Proteomes" id="UP000531216">
    <property type="component" value="Unassembled WGS sequence"/>
</dbReference>
<dbReference type="InterPro" id="IPR036397">
    <property type="entry name" value="RNaseH_sf"/>
</dbReference>
<comment type="caution">
    <text evidence="2">The sequence shown here is derived from an EMBL/GenBank/DDBJ whole genome shotgun (WGS) entry which is preliminary data.</text>
</comment>
<evidence type="ECO:0000256" key="1">
    <source>
        <dbReference type="SAM" id="MobiDB-lite"/>
    </source>
</evidence>
<sequence length="750" mass="83058">MTWPLTLRKWSRCRIGIVEAAFEEQNGEELIFRNLATGEPVVLTIPAFEAQYGEGRIARITSSSSVTPPFAEDDRRLRKAMGRQYVLRAWDARAGTSLSSRKLALFLASIDATLFEKGYVRVSVGQLRRDIVSRGERGDRPLELMFDAPRGRASRRSWVAGAEVVIAASVDFYYAKAQRTIDDAIGFFRVRLRETLGLAVDASIDEGKEPSGETIRRRIRGAASFENVARKFGLQTARARLVGVTEGITAEAPLDAAVLDATKVDTWLVVDDETRMPLGRPVITVIVDVCTRMILGIHVAFEGETMGGLMGCILDALRPKTWIQSTYPHLHRPHDGYGRMNCILWDNALRQVGVSARDALTGIGIDADTAPITTPEAKSIGERFWGTLNSMLFHKLPGGVPYKPDVMRLLDIDPEVKASIGLGKLRELIATVVDMYHHEVHDGIGMQPARAWREGIQKFGRTIVGDLAEAERVLGTYETGTVTREGVRFRGHRFHDPEATSTLLQSLVRHEPVTSQRRGIRSSGKAEVKFKYSALDAGKIHVFDARADPPRYVTLPNTSPRYARGLSFGHADMLRAFAQKENLSFVSDAERWAVRDSVRRMIEGDLPDLSVRDRQKVVPLLESYGDGPIVEAHGRPTTSGQGSYDVVAKLAEPDRTDGGFTPPQARRGGRKASEKSARSRKEGPKERPRTERFLRPATPQTTIEAIQEAFAPPVEADSPVPANGNSAGRTRMSTEELLKKHAWKSSHDRS</sequence>
<evidence type="ECO:0000313" key="3">
    <source>
        <dbReference type="Proteomes" id="UP000531216"/>
    </source>
</evidence>
<dbReference type="OrthoDB" id="5287589at2"/>
<organism evidence="2 3">
    <name type="scientific">Aureimonas phyllosphaerae</name>
    <dbReference type="NCBI Taxonomy" id="1166078"/>
    <lineage>
        <taxon>Bacteria</taxon>
        <taxon>Pseudomonadati</taxon>
        <taxon>Pseudomonadota</taxon>
        <taxon>Alphaproteobacteria</taxon>
        <taxon>Hyphomicrobiales</taxon>
        <taxon>Aurantimonadaceae</taxon>
        <taxon>Aureimonas</taxon>
    </lineage>
</organism>
<feature type="region of interest" description="Disordered" evidence="1">
    <location>
        <begin position="651"/>
        <end position="750"/>
    </location>
</feature>
<dbReference type="InterPro" id="IPR012337">
    <property type="entry name" value="RNaseH-like_sf"/>
</dbReference>
<dbReference type="AlphaFoldDB" id="A0A7W6BSJ0"/>
<dbReference type="EMBL" id="JACIDO010000007">
    <property type="protein sequence ID" value="MBB3937238.1"/>
    <property type="molecule type" value="Genomic_DNA"/>
</dbReference>
<keyword evidence="3" id="KW-1185">Reference proteome</keyword>
<protein>
    <submittedName>
        <fullName evidence="2">Putative transposase</fullName>
    </submittedName>
</protein>
<feature type="compositionally biased region" description="Basic and acidic residues" evidence="1">
    <location>
        <begin position="732"/>
        <end position="750"/>
    </location>
</feature>
<dbReference type="Gene3D" id="3.30.420.10">
    <property type="entry name" value="Ribonuclease H-like superfamily/Ribonuclease H"/>
    <property type="match status" value="1"/>
</dbReference>
<proteinExistence type="predicted"/>
<reference evidence="2 3" key="1">
    <citation type="submission" date="2020-08" db="EMBL/GenBank/DDBJ databases">
        <title>Genomic Encyclopedia of Type Strains, Phase IV (KMG-IV): sequencing the most valuable type-strain genomes for metagenomic binning, comparative biology and taxonomic classification.</title>
        <authorList>
            <person name="Goeker M."/>
        </authorList>
    </citation>
    <scope>NUCLEOTIDE SEQUENCE [LARGE SCALE GENOMIC DNA]</scope>
    <source>
        <strain evidence="2 3">DSM 25024</strain>
    </source>
</reference>
<evidence type="ECO:0000313" key="2">
    <source>
        <dbReference type="EMBL" id="MBB3937238.1"/>
    </source>
</evidence>
<accession>A0A7W6BSJ0</accession>
<dbReference type="SUPFAM" id="SSF53098">
    <property type="entry name" value="Ribonuclease H-like"/>
    <property type="match status" value="1"/>
</dbReference>
<gene>
    <name evidence="2" type="ORF">GGR05_003403</name>
</gene>